<dbReference type="InterPro" id="IPR036869">
    <property type="entry name" value="J_dom_sf"/>
</dbReference>
<keyword evidence="13" id="KW-1185">Reference proteome</keyword>
<dbReference type="EMBL" id="CP014585">
    <property type="protein sequence ID" value="ANZ75164.1"/>
    <property type="molecule type" value="Genomic_DNA"/>
</dbReference>
<comment type="function">
    <text evidence="9">Essential component of the PAM complex, a complex required for the translocation of transit peptide-containing proteins from the inner membrane into the mitochondrial matrix in an ATP-dependent manner. In the complex, it is required to stimulate activity of mtHSP70 (SSC1).</text>
</comment>
<keyword evidence="4 11" id="KW-1133">Transmembrane helix</keyword>
<evidence type="ECO:0000256" key="2">
    <source>
        <dbReference type="ARBA" id="ARBA00022692"/>
    </source>
</evidence>
<evidence type="ECO:0000313" key="13">
    <source>
        <dbReference type="Proteomes" id="UP000094565"/>
    </source>
</evidence>
<keyword evidence="6" id="KW-0496">Mitochondrion</keyword>
<evidence type="ECO:0000256" key="9">
    <source>
        <dbReference type="ARBA" id="ARBA00037395"/>
    </source>
</evidence>
<keyword evidence="7 11" id="KW-0472">Membrane</keyword>
<evidence type="ECO:0000256" key="1">
    <source>
        <dbReference type="ARBA" id="ARBA00004273"/>
    </source>
</evidence>
<organism evidence="12 13">
    <name type="scientific">Komagataella pastoris</name>
    <name type="common">Yeast</name>
    <name type="synonym">Pichia pastoris</name>
    <dbReference type="NCBI Taxonomy" id="4922"/>
    <lineage>
        <taxon>Eukaryota</taxon>
        <taxon>Fungi</taxon>
        <taxon>Dikarya</taxon>
        <taxon>Ascomycota</taxon>
        <taxon>Saccharomycotina</taxon>
        <taxon>Pichiomycetes</taxon>
        <taxon>Pichiales</taxon>
        <taxon>Pichiaceae</taxon>
        <taxon>Komagataella</taxon>
    </lineage>
</organism>
<evidence type="ECO:0000256" key="8">
    <source>
        <dbReference type="ARBA" id="ARBA00023186"/>
    </source>
</evidence>
<evidence type="ECO:0000256" key="3">
    <source>
        <dbReference type="ARBA" id="ARBA00022792"/>
    </source>
</evidence>
<evidence type="ECO:0000313" key="12">
    <source>
        <dbReference type="EMBL" id="ANZ75164.1"/>
    </source>
</evidence>
<keyword evidence="5" id="KW-0653">Protein transport</keyword>
<dbReference type="SUPFAM" id="SSF46565">
    <property type="entry name" value="Chaperone J-domain"/>
    <property type="match status" value="1"/>
</dbReference>
<dbReference type="GO" id="GO:0030150">
    <property type="term" value="P:protein import into mitochondrial matrix"/>
    <property type="evidence" value="ECO:0007669"/>
    <property type="project" value="TreeGrafter"/>
</dbReference>
<keyword evidence="5" id="KW-0813">Transport</keyword>
<reference evidence="12 13" key="1">
    <citation type="submission" date="2016-02" db="EMBL/GenBank/DDBJ databases">
        <title>Comparative genomic and transcriptomic foundation for Pichia pastoris.</title>
        <authorList>
            <person name="Love K.R."/>
            <person name="Shah K.A."/>
            <person name="Whittaker C.A."/>
            <person name="Wu J."/>
            <person name="Bartlett M.C."/>
            <person name="Ma D."/>
            <person name="Leeson R.L."/>
            <person name="Priest M."/>
            <person name="Young S.K."/>
            <person name="Love J.C."/>
        </authorList>
    </citation>
    <scope>NUCLEOTIDE SEQUENCE [LARGE SCALE GENOMIC DNA]</scope>
    <source>
        <strain evidence="12 13">ATCC 28485</strain>
    </source>
</reference>
<evidence type="ECO:0000256" key="10">
    <source>
        <dbReference type="ARBA" id="ARBA00062349"/>
    </source>
</evidence>
<feature type="transmembrane region" description="Helical" evidence="11">
    <location>
        <begin position="31"/>
        <end position="51"/>
    </location>
</feature>
<evidence type="ECO:0000256" key="5">
    <source>
        <dbReference type="ARBA" id="ARBA00023010"/>
    </source>
</evidence>
<gene>
    <name evidence="12" type="primary">PAM18</name>
    <name evidence="12" type="ORF">ATY40_BA7502307</name>
</gene>
<accession>A0A1B2JAU4</accession>
<comment type="subunit">
    <text evidence="10">Heterodimer with PAM16. Component of the PAM complex, at least composed of mtHsp70, MGE1, TIM44, PAM16, PAM17 and PAM18.</text>
</comment>
<evidence type="ECO:0000256" key="4">
    <source>
        <dbReference type="ARBA" id="ARBA00022989"/>
    </source>
</evidence>
<sequence length="137" mass="15436">MSNQTLINPLEANPDGKRKDSEYYFNTASEYVAQHPIICTLGGLAVLYFIAGTFKSKQPGIGGKSFFKGGFQRKMDDKEALRILNLRESTLTRPKLKESHRRIMLLNHPDKGGSPFLATKINEAKTLLDKRPNLKNK</sequence>
<keyword evidence="2 11" id="KW-0812">Transmembrane</keyword>
<keyword evidence="5" id="KW-0811">Translocation</keyword>
<proteinExistence type="predicted"/>
<dbReference type="GO" id="GO:0001671">
    <property type="term" value="F:ATPase activator activity"/>
    <property type="evidence" value="ECO:0007669"/>
    <property type="project" value="TreeGrafter"/>
</dbReference>
<evidence type="ECO:0000256" key="11">
    <source>
        <dbReference type="SAM" id="Phobius"/>
    </source>
</evidence>
<evidence type="ECO:0000256" key="7">
    <source>
        <dbReference type="ARBA" id="ARBA00023136"/>
    </source>
</evidence>
<name>A0A1B2JAU4_PICPA</name>
<keyword evidence="3" id="KW-0999">Mitochondrion inner membrane</keyword>
<evidence type="ECO:0000256" key="6">
    <source>
        <dbReference type="ARBA" id="ARBA00023128"/>
    </source>
</evidence>
<dbReference type="PANTHER" id="PTHR12763">
    <property type="match status" value="1"/>
</dbReference>
<dbReference type="FunFam" id="1.10.287.110:FF:000001">
    <property type="entry name" value="Import inner membrane translocase subunit tim14"/>
    <property type="match status" value="1"/>
</dbReference>
<dbReference type="Proteomes" id="UP000094565">
    <property type="component" value="Chromosome 2"/>
</dbReference>
<dbReference type="AlphaFoldDB" id="A0A1B2JAU4"/>
<dbReference type="GO" id="GO:0001405">
    <property type="term" value="C:PAM complex, Tim23 associated import motor"/>
    <property type="evidence" value="ECO:0007669"/>
    <property type="project" value="UniProtKB-ARBA"/>
</dbReference>
<dbReference type="Gene3D" id="1.10.287.110">
    <property type="entry name" value="DnaJ domain"/>
    <property type="match status" value="1"/>
</dbReference>
<protein>
    <submittedName>
        <fullName evidence="12">BA75_02307T0</fullName>
    </submittedName>
</protein>
<dbReference type="PANTHER" id="PTHR12763:SF28">
    <property type="entry name" value="GEO10507P1-RELATED"/>
    <property type="match status" value="1"/>
</dbReference>
<dbReference type="OrthoDB" id="240298at2759"/>
<comment type="subcellular location">
    <subcellularLocation>
        <location evidence="1">Mitochondrion inner membrane</location>
    </subcellularLocation>
</comment>
<keyword evidence="8" id="KW-0143">Chaperone</keyword>